<proteinExistence type="predicted"/>
<comment type="caution">
    <text evidence="1">The sequence shown here is derived from an EMBL/GenBank/DDBJ whole genome shotgun (WGS) entry which is preliminary data.</text>
</comment>
<accession>A0A1D1V968</accession>
<dbReference type="AlphaFoldDB" id="A0A1D1V968"/>
<keyword evidence="2" id="KW-1185">Reference proteome</keyword>
<sequence length="69" mass="7399">MNACSVAEALVSGCKITPVPACYASNKHARSVVKVLCNSYTLQSQSSFDQTLKVSALDTEVRRLPLILA</sequence>
<evidence type="ECO:0000313" key="1">
    <source>
        <dbReference type="EMBL" id="GAU96612.1"/>
    </source>
</evidence>
<name>A0A1D1V968_RAMVA</name>
<dbReference type="EMBL" id="BDGG01000003">
    <property type="protein sequence ID" value="GAU96612.1"/>
    <property type="molecule type" value="Genomic_DNA"/>
</dbReference>
<gene>
    <name evidence="1" type="primary">RvY_08038-1</name>
    <name evidence="1" type="synonym">RvY_08038.1</name>
    <name evidence="1" type="ORF">RvY_08038</name>
</gene>
<organism evidence="1 2">
    <name type="scientific">Ramazzottius varieornatus</name>
    <name type="common">Water bear</name>
    <name type="synonym">Tardigrade</name>
    <dbReference type="NCBI Taxonomy" id="947166"/>
    <lineage>
        <taxon>Eukaryota</taxon>
        <taxon>Metazoa</taxon>
        <taxon>Ecdysozoa</taxon>
        <taxon>Tardigrada</taxon>
        <taxon>Eutardigrada</taxon>
        <taxon>Parachela</taxon>
        <taxon>Hypsibioidea</taxon>
        <taxon>Ramazzottiidae</taxon>
        <taxon>Ramazzottius</taxon>
    </lineage>
</organism>
<protein>
    <submittedName>
        <fullName evidence="1">Uncharacterized protein</fullName>
    </submittedName>
</protein>
<reference evidence="1 2" key="1">
    <citation type="journal article" date="2016" name="Nat. Commun.">
        <title>Extremotolerant tardigrade genome and improved radiotolerance of human cultured cells by tardigrade-unique protein.</title>
        <authorList>
            <person name="Hashimoto T."/>
            <person name="Horikawa D.D."/>
            <person name="Saito Y."/>
            <person name="Kuwahara H."/>
            <person name="Kozuka-Hata H."/>
            <person name="Shin-I T."/>
            <person name="Minakuchi Y."/>
            <person name="Ohishi K."/>
            <person name="Motoyama A."/>
            <person name="Aizu T."/>
            <person name="Enomoto A."/>
            <person name="Kondo K."/>
            <person name="Tanaka S."/>
            <person name="Hara Y."/>
            <person name="Koshikawa S."/>
            <person name="Sagara H."/>
            <person name="Miura T."/>
            <person name="Yokobori S."/>
            <person name="Miyagawa K."/>
            <person name="Suzuki Y."/>
            <person name="Kubo T."/>
            <person name="Oyama M."/>
            <person name="Kohara Y."/>
            <person name="Fujiyama A."/>
            <person name="Arakawa K."/>
            <person name="Katayama T."/>
            <person name="Toyoda A."/>
            <person name="Kunieda T."/>
        </authorList>
    </citation>
    <scope>NUCLEOTIDE SEQUENCE [LARGE SCALE GENOMIC DNA]</scope>
    <source>
        <strain evidence="1 2">YOKOZUNA-1</strain>
    </source>
</reference>
<dbReference type="Proteomes" id="UP000186922">
    <property type="component" value="Unassembled WGS sequence"/>
</dbReference>
<evidence type="ECO:0000313" key="2">
    <source>
        <dbReference type="Proteomes" id="UP000186922"/>
    </source>
</evidence>